<dbReference type="AlphaFoldDB" id="X0RS26"/>
<evidence type="ECO:0000313" key="1">
    <source>
        <dbReference type="EMBL" id="GAF71553.1"/>
    </source>
</evidence>
<proteinExistence type="predicted"/>
<dbReference type="EMBL" id="BARS01005317">
    <property type="protein sequence ID" value="GAF71553.1"/>
    <property type="molecule type" value="Genomic_DNA"/>
</dbReference>
<reference evidence="1" key="1">
    <citation type="journal article" date="2014" name="Front. Microbiol.">
        <title>High frequency of phylogenetically diverse reductive dehalogenase-homologous genes in deep subseafloor sedimentary metagenomes.</title>
        <authorList>
            <person name="Kawai M."/>
            <person name="Futagami T."/>
            <person name="Toyoda A."/>
            <person name="Takaki Y."/>
            <person name="Nishi S."/>
            <person name="Hori S."/>
            <person name="Arai W."/>
            <person name="Tsubouchi T."/>
            <person name="Morono Y."/>
            <person name="Uchiyama I."/>
            <person name="Ito T."/>
            <person name="Fujiyama A."/>
            <person name="Inagaki F."/>
            <person name="Takami H."/>
        </authorList>
    </citation>
    <scope>NUCLEOTIDE SEQUENCE</scope>
    <source>
        <strain evidence="1">Expedition CK06-06</strain>
    </source>
</reference>
<gene>
    <name evidence="1" type="ORF">S01H1_10425</name>
</gene>
<name>X0RS26_9ZZZZ</name>
<protein>
    <submittedName>
        <fullName evidence="1">Uncharacterized protein</fullName>
    </submittedName>
</protein>
<organism evidence="1">
    <name type="scientific">marine sediment metagenome</name>
    <dbReference type="NCBI Taxonomy" id="412755"/>
    <lineage>
        <taxon>unclassified sequences</taxon>
        <taxon>metagenomes</taxon>
        <taxon>ecological metagenomes</taxon>
    </lineage>
</organism>
<comment type="caution">
    <text evidence="1">The sequence shown here is derived from an EMBL/GenBank/DDBJ whole genome shotgun (WGS) entry which is preliminary data.</text>
</comment>
<sequence>MICANFFTQEGELIIQWYDVTNPNNPIPVPNSIRANIRPPSGKKLVSCQPEAFTEIVTKKPILVECRFVSAENVNVIDTNSTYAMVEILAEL</sequence>
<accession>X0RS26</accession>